<dbReference type="EMBL" id="RCHS01003432">
    <property type="protein sequence ID" value="RMX41874.1"/>
    <property type="molecule type" value="Genomic_DNA"/>
</dbReference>
<protein>
    <submittedName>
        <fullName evidence="1">Uncharacterized protein</fullName>
    </submittedName>
</protein>
<keyword evidence="2" id="KW-1185">Reference proteome</keyword>
<evidence type="ECO:0000313" key="1">
    <source>
        <dbReference type="EMBL" id="RMX41874.1"/>
    </source>
</evidence>
<sequence>MSQEQPPSLSKSTQQSSDALKADLYQTVDVEVKVLHKSPLKETLFQGNCTKCKTDVIVADHTNSAKLVLWEVIIDKVDSVKSYRFNNCKIRIFDDHKYINTNEFTKITEIEDIKNVNLLSPQIQENMIPAKCMGVEVKKGSSCIL</sequence>
<evidence type="ECO:0000313" key="2">
    <source>
        <dbReference type="Proteomes" id="UP000275408"/>
    </source>
</evidence>
<dbReference type="OrthoDB" id="5970753at2759"/>
<reference evidence="1 2" key="1">
    <citation type="journal article" date="2018" name="Sci. Rep.">
        <title>Comparative analysis of the Pocillopora damicornis genome highlights role of immune system in coral evolution.</title>
        <authorList>
            <person name="Cunning R."/>
            <person name="Bay R.A."/>
            <person name="Gillette P."/>
            <person name="Baker A.C."/>
            <person name="Traylor-Knowles N."/>
        </authorList>
    </citation>
    <scope>NUCLEOTIDE SEQUENCE [LARGE SCALE GENOMIC DNA]</scope>
    <source>
        <strain evidence="1">RSMAS</strain>
        <tissue evidence="1">Whole animal</tissue>
    </source>
</reference>
<dbReference type="Gene3D" id="2.40.50.140">
    <property type="entry name" value="Nucleic acid-binding proteins"/>
    <property type="match status" value="1"/>
</dbReference>
<gene>
    <name evidence="1" type="ORF">pdam_00019625</name>
</gene>
<dbReference type="InterPro" id="IPR012340">
    <property type="entry name" value="NA-bd_OB-fold"/>
</dbReference>
<dbReference type="AlphaFoldDB" id="A0A3M6TKU8"/>
<proteinExistence type="predicted"/>
<comment type="caution">
    <text evidence="1">The sequence shown here is derived from an EMBL/GenBank/DDBJ whole genome shotgun (WGS) entry which is preliminary data.</text>
</comment>
<accession>A0A3M6TKU8</accession>
<name>A0A3M6TKU8_POCDA</name>
<organism evidence="1 2">
    <name type="scientific">Pocillopora damicornis</name>
    <name type="common">Cauliflower coral</name>
    <name type="synonym">Millepora damicornis</name>
    <dbReference type="NCBI Taxonomy" id="46731"/>
    <lineage>
        <taxon>Eukaryota</taxon>
        <taxon>Metazoa</taxon>
        <taxon>Cnidaria</taxon>
        <taxon>Anthozoa</taxon>
        <taxon>Hexacorallia</taxon>
        <taxon>Scleractinia</taxon>
        <taxon>Astrocoeniina</taxon>
        <taxon>Pocilloporidae</taxon>
        <taxon>Pocillopora</taxon>
    </lineage>
</organism>
<dbReference type="SUPFAM" id="SSF50249">
    <property type="entry name" value="Nucleic acid-binding proteins"/>
    <property type="match status" value="1"/>
</dbReference>
<dbReference type="Proteomes" id="UP000275408">
    <property type="component" value="Unassembled WGS sequence"/>
</dbReference>